<protein>
    <submittedName>
        <fullName evidence="1">Uncharacterized protein</fullName>
    </submittedName>
</protein>
<gene>
    <name evidence="1" type="ORF">MNBD_PLANCTO02-2410</name>
</gene>
<name>A0A3B1DSY4_9ZZZZ</name>
<reference evidence="1" key="1">
    <citation type="submission" date="2018-06" db="EMBL/GenBank/DDBJ databases">
        <authorList>
            <person name="Zhirakovskaya E."/>
        </authorList>
    </citation>
    <scope>NUCLEOTIDE SEQUENCE</scope>
</reference>
<evidence type="ECO:0000313" key="1">
    <source>
        <dbReference type="EMBL" id="VAX39198.1"/>
    </source>
</evidence>
<dbReference type="AlphaFoldDB" id="A0A3B1DSY4"/>
<sequence length="187" mass="21077">MPKKIINPINSSREEDEPICNALVKELKAPNESGQPLIEEKYIERTGVVHITVIWDRWEHIPKANRSAIIRSAYAQAEGKEFSQRIILAIGLTFPEAIEGELLPYAIQPLHRRDDKVTLEQCKQAMLKEGATRLGDTGIIALRFPTLEDAEKSKSRLGKSLPGSEDIWSISLNETVYQNLKLSDLCE</sequence>
<organism evidence="1">
    <name type="scientific">hydrothermal vent metagenome</name>
    <dbReference type="NCBI Taxonomy" id="652676"/>
    <lineage>
        <taxon>unclassified sequences</taxon>
        <taxon>metagenomes</taxon>
        <taxon>ecological metagenomes</taxon>
    </lineage>
</organism>
<accession>A0A3B1DSY4</accession>
<dbReference type="EMBL" id="UOGL01000312">
    <property type="protein sequence ID" value="VAX39198.1"/>
    <property type="molecule type" value="Genomic_DNA"/>
</dbReference>
<proteinExistence type="predicted"/>